<sequence>MRNWLCQTILVTLAMRNAASLPDWDPDALKISLEADFSLSDGGEDLSIDATMLASNSFHDCLDGSRSRFGCL</sequence>
<reference evidence="3" key="1">
    <citation type="submission" date="2024-06" db="EMBL/GenBank/DDBJ databases">
        <title>Multi-omics analyses provide insights into the biosynthesis of the anticancer antibiotic pleurotin in Hohenbuehelia grisea.</title>
        <authorList>
            <person name="Weaver J.A."/>
            <person name="Alberti F."/>
        </authorList>
    </citation>
    <scope>NUCLEOTIDE SEQUENCE [LARGE SCALE GENOMIC DNA]</scope>
    <source>
        <strain evidence="3">T-177</strain>
    </source>
</reference>
<evidence type="ECO:0000256" key="1">
    <source>
        <dbReference type="SAM" id="SignalP"/>
    </source>
</evidence>
<accession>A0ABR3JQ75</accession>
<feature type="chain" id="PRO_5045791348" evidence="1">
    <location>
        <begin position="21"/>
        <end position="72"/>
    </location>
</feature>
<protein>
    <submittedName>
        <fullName evidence="2">Uncharacterized protein</fullName>
    </submittedName>
</protein>
<gene>
    <name evidence="2" type="ORF">HGRIS_001476</name>
</gene>
<feature type="signal peptide" evidence="1">
    <location>
        <begin position="1"/>
        <end position="20"/>
    </location>
</feature>
<evidence type="ECO:0000313" key="3">
    <source>
        <dbReference type="Proteomes" id="UP001556367"/>
    </source>
</evidence>
<comment type="caution">
    <text evidence="2">The sequence shown here is derived from an EMBL/GenBank/DDBJ whole genome shotgun (WGS) entry which is preliminary data.</text>
</comment>
<dbReference type="Proteomes" id="UP001556367">
    <property type="component" value="Unassembled WGS sequence"/>
</dbReference>
<keyword evidence="3" id="KW-1185">Reference proteome</keyword>
<keyword evidence="1" id="KW-0732">Signal</keyword>
<name>A0ABR3JQ75_9AGAR</name>
<proteinExistence type="predicted"/>
<evidence type="ECO:0000313" key="2">
    <source>
        <dbReference type="EMBL" id="KAL0957696.1"/>
    </source>
</evidence>
<dbReference type="EMBL" id="JASNQZ010000005">
    <property type="protein sequence ID" value="KAL0957696.1"/>
    <property type="molecule type" value="Genomic_DNA"/>
</dbReference>
<organism evidence="2 3">
    <name type="scientific">Hohenbuehelia grisea</name>
    <dbReference type="NCBI Taxonomy" id="104357"/>
    <lineage>
        <taxon>Eukaryota</taxon>
        <taxon>Fungi</taxon>
        <taxon>Dikarya</taxon>
        <taxon>Basidiomycota</taxon>
        <taxon>Agaricomycotina</taxon>
        <taxon>Agaricomycetes</taxon>
        <taxon>Agaricomycetidae</taxon>
        <taxon>Agaricales</taxon>
        <taxon>Pleurotineae</taxon>
        <taxon>Pleurotaceae</taxon>
        <taxon>Hohenbuehelia</taxon>
    </lineage>
</organism>